<dbReference type="RefSeq" id="WP_091732578.1">
    <property type="nucleotide sequence ID" value="NZ_FNQE01000039.1"/>
</dbReference>
<gene>
    <name evidence="4" type="ORF">SAMN05660462_02785</name>
</gene>
<keyword evidence="2" id="KW-0472">Membrane</keyword>
<dbReference type="InterPro" id="IPR050922">
    <property type="entry name" value="LytR/CpsA/Psr_CW_biosynth"/>
</dbReference>
<dbReference type="AlphaFoldDB" id="A0A1H3S970"/>
<organism evidence="4 5">
    <name type="scientific">Proteiniborus ethanoligenes</name>
    <dbReference type="NCBI Taxonomy" id="415015"/>
    <lineage>
        <taxon>Bacteria</taxon>
        <taxon>Bacillati</taxon>
        <taxon>Bacillota</taxon>
        <taxon>Clostridia</taxon>
        <taxon>Eubacteriales</taxon>
        <taxon>Proteiniborus</taxon>
    </lineage>
</organism>
<dbReference type="NCBIfam" id="TIGR00350">
    <property type="entry name" value="lytR_cpsA_psr"/>
    <property type="match status" value="1"/>
</dbReference>
<sequence>MTRFFKTFITAFVIFSLFFGGIIVFVMRSENGKDTLASTITDLFKGDNDKKEITFLLLGIDSKDLNKNKNQRTDTIMLCKYDDTTGKVSILSLPRDTMAIIRGRQNKEKINHAHAYGGPDLSIKAVKDLLGVDVEYFVRVDYKIVEEVVDLIGGVEVDVPMDMKYSDPVADPPLHIDIKKGKQTLNGKKSLEFLRYRKGYKDQDLGRIKAQQQFMNSAIKQALNPINIIKLPKFIDTYFKNVDTNIPLDVIAKFALKAKNVDTDNIEMATLPGEPKLINGIWYFVHNPEESQEMVNNMFLDHNVVMKNEEKARTNN</sequence>
<keyword evidence="2" id="KW-0812">Transmembrane</keyword>
<dbReference type="PANTHER" id="PTHR33392:SF6">
    <property type="entry name" value="POLYISOPRENYL-TEICHOIC ACID--PEPTIDOGLYCAN TEICHOIC ACID TRANSFERASE TAGU"/>
    <property type="match status" value="1"/>
</dbReference>
<evidence type="ECO:0000313" key="5">
    <source>
        <dbReference type="Proteomes" id="UP000198625"/>
    </source>
</evidence>
<reference evidence="5" key="1">
    <citation type="submission" date="2016-10" db="EMBL/GenBank/DDBJ databases">
        <authorList>
            <person name="Varghese N."/>
            <person name="Submissions S."/>
        </authorList>
    </citation>
    <scope>NUCLEOTIDE SEQUENCE [LARGE SCALE GENOMIC DNA]</scope>
    <source>
        <strain evidence="5">DSM 21650</strain>
    </source>
</reference>
<keyword evidence="2" id="KW-1133">Transmembrane helix</keyword>
<dbReference type="OrthoDB" id="305468at2"/>
<dbReference type="Pfam" id="PF03816">
    <property type="entry name" value="LytR_cpsA_psr"/>
    <property type="match status" value="1"/>
</dbReference>
<accession>A0A1H3S970</accession>
<dbReference type="Proteomes" id="UP000198625">
    <property type="component" value="Unassembled WGS sequence"/>
</dbReference>
<evidence type="ECO:0000313" key="4">
    <source>
        <dbReference type="EMBL" id="SDZ34464.1"/>
    </source>
</evidence>
<protein>
    <submittedName>
        <fullName evidence="4">Transcriptional attenuator, LytR family</fullName>
    </submittedName>
</protein>
<comment type="similarity">
    <text evidence="1">Belongs to the LytR/CpsA/Psr (LCP) family.</text>
</comment>
<dbReference type="Gene3D" id="3.40.630.190">
    <property type="entry name" value="LCP protein"/>
    <property type="match status" value="1"/>
</dbReference>
<evidence type="ECO:0000256" key="1">
    <source>
        <dbReference type="ARBA" id="ARBA00006068"/>
    </source>
</evidence>
<dbReference type="PANTHER" id="PTHR33392">
    <property type="entry name" value="POLYISOPRENYL-TEICHOIC ACID--PEPTIDOGLYCAN TEICHOIC ACID TRANSFERASE TAGU"/>
    <property type="match status" value="1"/>
</dbReference>
<dbReference type="STRING" id="415015.SAMN05660462_02785"/>
<dbReference type="EMBL" id="FNQE01000039">
    <property type="protein sequence ID" value="SDZ34464.1"/>
    <property type="molecule type" value="Genomic_DNA"/>
</dbReference>
<evidence type="ECO:0000259" key="3">
    <source>
        <dbReference type="Pfam" id="PF03816"/>
    </source>
</evidence>
<dbReference type="InterPro" id="IPR004474">
    <property type="entry name" value="LytR_CpsA_psr"/>
</dbReference>
<feature type="transmembrane region" description="Helical" evidence="2">
    <location>
        <begin position="7"/>
        <end position="27"/>
    </location>
</feature>
<proteinExistence type="inferred from homology"/>
<name>A0A1H3S970_9FIRM</name>
<keyword evidence="5" id="KW-1185">Reference proteome</keyword>
<evidence type="ECO:0000256" key="2">
    <source>
        <dbReference type="SAM" id="Phobius"/>
    </source>
</evidence>
<feature type="domain" description="Cell envelope-related transcriptional attenuator" evidence="3">
    <location>
        <begin position="72"/>
        <end position="222"/>
    </location>
</feature>